<evidence type="ECO:0000256" key="1">
    <source>
        <dbReference type="SAM" id="MobiDB-lite"/>
    </source>
</evidence>
<protein>
    <submittedName>
        <fullName evidence="2">Uncharacterized protein</fullName>
    </submittedName>
</protein>
<dbReference type="RefSeq" id="WP_345053635.1">
    <property type="nucleotide sequence ID" value="NZ_BAAAVM010000050.1"/>
</dbReference>
<evidence type="ECO:0000313" key="2">
    <source>
        <dbReference type="EMBL" id="GAA3148374.1"/>
    </source>
</evidence>
<reference evidence="3" key="1">
    <citation type="journal article" date="2019" name="Int. J. Syst. Evol. Microbiol.">
        <title>The Global Catalogue of Microorganisms (GCM) 10K type strain sequencing project: providing services to taxonomists for standard genome sequencing and annotation.</title>
        <authorList>
            <consortium name="The Broad Institute Genomics Platform"/>
            <consortium name="The Broad Institute Genome Sequencing Center for Infectious Disease"/>
            <person name="Wu L."/>
            <person name="Ma J."/>
        </authorList>
    </citation>
    <scope>NUCLEOTIDE SEQUENCE [LARGE SCALE GENOMIC DNA]</scope>
    <source>
        <strain evidence="3">JCM 11574</strain>
    </source>
</reference>
<comment type="caution">
    <text evidence="2">The sequence shown here is derived from an EMBL/GenBank/DDBJ whole genome shotgun (WGS) entry which is preliminary data.</text>
</comment>
<accession>A0ABP6NHK3</accession>
<proteinExistence type="predicted"/>
<dbReference type="Proteomes" id="UP001500893">
    <property type="component" value="Unassembled WGS sequence"/>
</dbReference>
<feature type="region of interest" description="Disordered" evidence="1">
    <location>
        <begin position="8"/>
        <end position="58"/>
    </location>
</feature>
<name>A0ABP6NHK3_9ACTN</name>
<sequence>MNVLVCAAPGRRLSEPPRPLPPELPERPACHGTANADGSRHALSAGPRDTRAVRVVPA</sequence>
<evidence type="ECO:0000313" key="3">
    <source>
        <dbReference type="Proteomes" id="UP001500893"/>
    </source>
</evidence>
<dbReference type="EMBL" id="BAAAVM010000050">
    <property type="protein sequence ID" value="GAA3148374.1"/>
    <property type="molecule type" value="Genomic_DNA"/>
</dbReference>
<gene>
    <name evidence="2" type="ORF">GCM10010521_39700</name>
</gene>
<organism evidence="2 3">
    <name type="scientific">Streptomyces rameus</name>
    <dbReference type="NCBI Taxonomy" id="68261"/>
    <lineage>
        <taxon>Bacteria</taxon>
        <taxon>Bacillati</taxon>
        <taxon>Actinomycetota</taxon>
        <taxon>Actinomycetes</taxon>
        <taxon>Kitasatosporales</taxon>
        <taxon>Streptomycetaceae</taxon>
        <taxon>Streptomyces</taxon>
    </lineage>
</organism>
<keyword evidence="3" id="KW-1185">Reference proteome</keyword>